<dbReference type="Proteomes" id="UP000663852">
    <property type="component" value="Unassembled WGS sequence"/>
</dbReference>
<dbReference type="EMBL" id="CAJNOJ010000315">
    <property type="protein sequence ID" value="CAF1393671.1"/>
    <property type="molecule type" value="Genomic_DNA"/>
</dbReference>
<reference evidence="1" key="1">
    <citation type="submission" date="2021-02" db="EMBL/GenBank/DDBJ databases">
        <authorList>
            <person name="Nowell W R."/>
        </authorList>
    </citation>
    <scope>NUCLEOTIDE SEQUENCE</scope>
</reference>
<evidence type="ECO:0000313" key="1">
    <source>
        <dbReference type="EMBL" id="CAF1393671.1"/>
    </source>
</evidence>
<sequence>MANTLGLSYIQLKNCKKSRITATCRQVIKEIYSSNEQRAMERISTMCPNRLQAIRSFARLAHPKAKKTSTYILNNAIGNVFAHARL</sequence>
<protein>
    <submittedName>
        <fullName evidence="1">Uncharacterized protein</fullName>
    </submittedName>
</protein>
<accession>A0A815KB66</accession>
<name>A0A815KB66_ADIRI</name>
<gene>
    <name evidence="1" type="ORF">EDS130_LOCUS35614</name>
</gene>
<dbReference type="OrthoDB" id="10365635at2759"/>
<evidence type="ECO:0000313" key="2">
    <source>
        <dbReference type="Proteomes" id="UP000663852"/>
    </source>
</evidence>
<proteinExistence type="predicted"/>
<organism evidence="1 2">
    <name type="scientific">Adineta ricciae</name>
    <name type="common">Rotifer</name>
    <dbReference type="NCBI Taxonomy" id="249248"/>
    <lineage>
        <taxon>Eukaryota</taxon>
        <taxon>Metazoa</taxon>
        <taxon>Spiralia</taxon>
        <taxon>Gnathifera</taxon>
        <taxon>Rotifera</taxon>
        <taxon>Eurotatoria</taxon>
        <taxon>Bdelloidea</taxon>
        <taxon>Adinetida</taxon>
        <taxon>Adinetidae</taxon>
        <taxon>Adineta</taxon>
    </lineage>
</organism>
<comment type="caution">
    <text evidence="1">The sequence shown here is derived from an EMBL/GenBank/DDBJ whole genome shotgun (WGS) entry which is preliminary data.</text>
</comment>
<dbReference type="AlphaFoldDB" id="A0A815KB66"/>